<keyword evidence="2" id="KW-1185">Reference proteome</keyword>
<dbReference type="Proteomes" id="UP001596220">
    <property type="component" value="Unassembled WGS sequence"/>
</dbReference>
<comment type="caution">
    <text evidence="1">The sequence shown here is derived from an EMBL/GenBank/DDBJ whole genome shotgun (WGS) entry which is preliminary data.</text>
</comment>
<dbReference type="Gene3D" id="3.40.50.1820">
    <property type="entry name" value="alpha/beta hydrolase"/>
    <property type="match status" value="1"/>
</dbReference>
<name>A0ABW1PHY0_9PSEU</name>
<proteinExistence type="predicted"/>
<dbReference type="EMBL" id="JBHSQO010000084">
    <property type="protein sequence ID" value="MFC6094924.1"/>
    <property type="molecule type" value="Genomic_DNA"/>
</dbReference>
<reference evidence="2" key="1">
    <citation type="journal article" date="2019" name="Int. J. Syst. Evol. Microbiol.">
        <title>The Global Catalogue of Microorganisms (GCM) 10K type strain sequencing project: providing services to taxonomists for standard genome sequencing and annotation.</title>
        <authorList>
            <consortium name="The Broad Institute Genomics Platform"/>
            <consortium name="The Broad Institute Genome Sequencing Center for Infectious Disease"/>
            <person name="Wu L."/>
            <person name="Ma J."/>
        </authorList>
    </citation>
    <scope>NUCLEOTIDE SEQUENCE [LARGE SCALE GENOMIC DNA]</scope>
    <source>
        <strain evidence="2">CGMCC 4.7246</strain>
    </source>
</reference>
<sequence length="99" mass="9833">MSPSPAVLLPGTASDEVFVARVFGRPLTEAGFAPATPAVRGVRECHEALDAAWSGTPLLVGGISLGAHVATAWAVRHPGRCAGVLAALAAWLGPAGGAP</sequence>
<evidence type="ECO:0000313" key="1">
    <source>
        <dbReference type="EMBL" id="MFC6094924.1"/>
    </source>
</evidence>
<evidence type="ECO:0000313" key="2">
    <source>
        <dbReference type="Proteomes" id="UP001596220"/>
    </source>
</evidence>
<dbReference type="SUPFAM" id="SSF53474">
    <property type="entry name" value="alpha/beta-Hydrolases"/>
    <property type="match status" value="1"/>
</dbReference>
<organism evidence="1 2">
    <name type="scientific">Saccharothrix lopnurensis</name>
    <dbReference type="NCBI Taxonomy" id="1670621"/>
    <lineage>
        <taxon>Bacteria</taxon>
        <taxon>Bacillati</taxon>
        <taxon>Actinomycetota</taxon>
        <taxon>Actinomycetes</taxon>
        <taxon>Pseudonocardiales</taxon>
        <taxon>Pseudonocardiaceae</taxon>
        <taxon>Saccharothrix</taxon>
    </lineage>
</organism>
<feature type="non-terminal residue" evidence="1">
    <location>
        <position position="99"/>
    </location>
</feature>
<gene>
    <name evidence="1" type="ORF">ACFP3R_37160</name>
</gene>
<protein>
    <submittedName>
        <fullName evidence="1">Alpha/beta hydrolase</fullName>
    </submittedName>
</protein>
<accession>A0ABW1PHY0</accession>
<keyword evidence="1" id="KW-0378">Hydrolase</keyword>
<dbReference type="InterPro" id="IPR029058">
    <property type="entry name" value="AB_hydrolase_fold"/>
</dbReference>
<dbReference type="GO" id="GO:0016787">
    <property type="term" value="F:hydrolase activity"/>
    <property type="evidence" value="ECO:0007669"/>
    <property type="project" value="UniProtKB-KW"/>
</dbReference>